<accession>X1F2X3</accession>
<proteinExistence type="predicted"/>
<gene>
    <name evidence="1" type="ORF">S03H2_22720</name>
</gene>
<comment type="caution">
    <text evidence="1">The sequence shown here is derived from an EMBL/GenBank/DDBJ whole genome shotgun (WGS) entry which is preliminary data.</text>
</comment>
<dbReference type="EMBL" id="BARU01012284">
    <property type="protein sequence ID" value="GAH39292.1"/>
    <property type="molecule type" value="Genomic_DNA"/>
</dbReference>
<organism evidence="1">
    <name type="scientific">marine sediment metagenome</name>
    <dbReference type="NCBI Taxonomy" id="412755"/>
    <lineage>
        <taxon>unclassified sequences</taxon>
        <taxon>metagenomes</taxon>
        <taxon>ecological metagenomes</taxon>
    </lineage>
</organism>
<sequence>DPGYHLNLGQDDTPPYQSSVDPEDLLKGYNEIRAYAFSPVPIDPERKQTTFSQSYIFLLKDFNFRVNLPLVIKNQ</sequence>
<protein>
    <submittedName>
        <fullName evidence="1">Uncharacterized protein</fullName>
    </submittedName>
</protein>
<evidence type="ECO:0000313" key="1">
    <source>
        <dbReference type="EMBL" id="GAH39292.1"/>
    </source>
</evidence>
<reference evidence="1" key="1">
    <citation type="journal article" date="2014" name="Front. Microbiol.">
        <title>High frequency of phylogenetically diverse reductive dehalogenase-homologous genes in deep subseafloor sedimentary metagenomes.</title>
        <authorList>
            <person name="Kawai M."/>
            <person name="Futagami T."/>
            <person name="Toyoda A."/>
            <person name="Takaki Y."/>
            <person name="Nishi S."/>
            <person name="Hori S."/>
            <person name="Arai W."/>
            <person name="Tsubouchi T."/>
            <person name="Morono Y."/>
            <person name="Uchiyama I."/>
            <person name="Ito T."/>
            <person name="Fujiyama A."/>
            <person name="Inagaki F."/>
            <person name="Takami H."/>
        </authorList>
    </citation>
    <scope>NUCLEOTIDE SEQUENCE</scope>
    <source>
        <strain evidence="1">Expedition CK06-06</strain>
    </source>
</reference>
<dbReference type="AlphaFoldDB" id="X1F2X3"/>
<feature type="non-terminal residue" evidence="1">
    <location>
        <position position="1"/>
    </location>
</feature>
<name>X1F2X3_9ZZZZ</name>